<dbReference type="GO" id="GO:0005886">
    <property type="term" value="C:plasma membrane"/>
    <property type="evidence" value="ECO:0007669"/>
    <property type="project" value="TreeGrafter"/>
</dbReference>
<feature type="domain" description="PAS" evidence="1">
    <location>
        <begin position="131"/>
        <end position="173"/>
    </location>
</feature>
<dbReference type="InterPro" id="IPR043128">
    <property type="entry name" value="Rev_trsase/Diguanyl_cyclase"/>
</dbReference>
<gene>
    <name evidence="4" type="ORF">FLK61_27735</name>
</gene>
<dbReference type="PANTHER" id="PTHR45138:SF9">
    <property type="entry name" value="DIGUANYLATE CYCLASE DGCM-RELATED"/>
    <property type="match status" value="1"/>
</dbReference>
<dbReference type="InterPro" id="IPR000160">
    <property type="entry name" value="GGDEF_dom"/>
</dbReference>
<dbReference type="PROSITE" id="PS50887">
    <property type="entry name" value="GGDEF"/>
    <property type="match status" value="1"/>
</dbReference>
<evidence type="ECO:0000313" key="4">
    <source>
        <dbReference type="EMBL" id="QKS70545.1"/>
    </source>
</evidence>
<proteinExistence type="predicted"/>
<dbReference type="SMART" id="SM00091">
    <property type="entry name" value="PAS"/>
    <property type="match status" value="2"/>
</dbReference>
<sequence length="438" mass="49533">MLYEQTSLDLFKTTFEHSPLGIFIIKSDLKITFVNTPAANVIGYEREELIDLTFDQLMTKENFFACREEIKKLDSEESHLNKIMHLKGSNGQELTSEVTVTKGEENNDVFYIFQLDLKNIDAEMYKVEHFDKRHLAKMIETAPSGITLIDMNGKLTFANKMAEEILELRASHIDNLTFNSPNLNITTPDGDPIKSEDLPFSIMKKTGNVIRDYIHTIETSSGESKILSINGSPILDSYGNMTAGLFSMVDITSKKMLELELTKANTLLKQLSERDGLTGVANRRYFDERLPKLLKDSNKRHTPLSIIMFDLDEFKKYNDQYGHQAGDDCLKSITKTISDALPEQAVFARYGGEEFGILLPKFKGTDAYDFAKLLVEVVYRLNIPHCMSSTSHTVTISMGVAEWNNSNITNKSINDLIKEADRALYESKRSGKNRATLA</sequence>
<evidence type="ECO:0000259" key="2">
    <source>
        <dbReference type="PROSITE" id="PS50113"/>
    </source>
</evidence>
<dbReference type="Proteomes" id="UP000318138">
    <property type="component" value="Chromosome"/>
</dbReference>
<dbReference type="PROSITE" id="PS50112">
    <property type="entry name" value="PAS"/>
    <property type="match status" value="2"/>
</dbReference>
<dbReference type="Gene3D" id="3.30.70.270">
    <property type="match status" value="1"/>
</dbReference>
<dbReference type="Pfam" id="PF00990">
    <property type="entry name" value="GGDEF"/>
    <property type="match status" value="1"/>
</dbReference>
<dbReference type="InterPro" id="IPR035965">
    <property type="entry name" value="PAS-like_dom_sf"/>
</dbReference>
<keyword evidence="5" id="KW-1185">Reference proteome</keyword>
<dbReference type="KEGG" id="psua:FLK61_27735"/>
<dbReference type="GO" id="GO:1902201">
    <property type="term" value="P:negative regulation of bacterial-type flagellum-dependent cell motility"/>
    <property type="evidence" value="ECO:0007669"/>
    <property type="project" value="TreeGrafter"/>
</dbReference>
<dbReference type="GO" id="GO:0043709">
    <property type="term" value="P:cell adhesion involved in single-species biofilm formation"/>
    <property type="evidence" value="ECO:0007669"/>
    <property type="project" value="TreeGrafter"/>
</dbReference>
<dbReference type="RefSeq" id="WP_176008581.1">
    <property type="nucleotide sequence ID" value="NZ_CP041372.2"/>
</dbReference>
<dbReference type="SMART" id="SM00267">
    <property type="entry name" value="GGDEF"/>
    <property type="match status" value="1"/>
</dbReference>
<dbReference type="PANTHER" id="PTHR45138">
    <property type="entry name" value="REGULATORY COMPONENTS OF SENSORY TRANSDUCTION SYSTEM"/>
    <property type="match status" value="1"/>
</dbReference>
<dbReference type="EMBL" id="CP041372">
    <property type="protein sequence ID" value="QKS70545.1"/>
    <property type="molecule type" value="Genomic_DNA"/>
</dbReference>
<feature type="domain" description="GGDEF" evidence="3">
    <location>
        <begin position="302"/>
        <end position="438"/>
    </location>
</feature>
<dbReference type="Gene3D" id="3.30.450.20">
    <property type="entry name" value="PAS domain"/>
    <property type="match status" value="2"/>
</dbReference>
<dbReference type="Pfam" id="PF13188">
    <property type="entry name" value="PAS_8"/>
    <property type="match status" value="2"/>
</dbReference>
<dbReference type="GO" id="GO:0052621">
    <property type="term" value="F:diguanylate cyclase activity"/>
    <property type="evidence" value="ECO:0007669"/>
    <property type="project" value="TreeGrafter"/>
</dbReference>
<protein>
    <submittedName>
        <fullName evidence="4">Diguanylate cyclase</fullName>
    </submittedName>
</protein>
<dbReference type="SUPFAM" id="SSF55073">
    <property type="entry name" value="Nucleotide cyclase"/>
    <property type="match status" value="1"/>
</dbReference>
<dbReference type="NCBIfam" id="TIGR00254">
    <property type="entry name" value="GGDEF"/>
    <property type="match status" value="1"/>
</dbReference>
<name>A0A859FE88_9BACI</name>
<reference evidence="5" key="1">
    <citation type="submission" date="2019-07" db="EMBL/GenBank/DDBJ databases">
        <title>Bacillus alkalisoli sp. nov. isolated from saline soil.</title>
        <authorList>
            <person name="Sun J.-Q."/>
            <person name="Xu L."/>
        </authorList>
    </citation>
    <scope>NUCLEOTIDE SEQUENCE [LARGE SCALE GENOMIC DNA]</scope>
    <source>
        <strain evidence="5">M4U3P1</strain>
    </source>
</reference>
<dbReference type="NCBIfam" id="TIGR00229">
    <property type="entry name" value="sensory_box"/>
    <property type="match status" value="2"/>
</dbReference>
<dbReference type="SUPFAM" id="SSF55785">
    <property type="entry name" value="PYP-like sensor domain (PAS domain)"/>
    <property type="match status" value="2"/>
</dbReference>
<evidence type="ECO:0000313" key="5">
    <source>
        <dbReference type="Proteomes" id="UP000318138"/>
    </source>
</evidence>
<accession>A0A859FE88</accession>
<feature type="domain" description="PAS" evidence="1">
    <location>
        <begin position="7"/>
        <end position="51"/>
    </location>
</feature>
<dbReference type="InterPro" id="IPR050469">
    <property type="entry name" value="Diguanylate_Cyclase"/>
</dbReference>
<dbReference type="InterPro" id="IPR029787">
    <property type="entry name" value="Nucleotide_cyclase"/>
</dbReference>
<dbReference type="CDD" id="cd01949">
    <property type="entry name" value="GGDEF"/>
    <property type="match status" value="1"/>
</dbReference>
<evidence type="ECO:0000259" key="3">
    <source>
        <dbReference type="PROSITE" id="PS50887"/>
    </source>
</evidence>
<dbReference type="InterPro" id="IPR000014">
    <property type="entry name" value="PAS"/>
</dbReference>
<evidence type="ECO:0000259" key="1">
    <source>
        <dbReference type="PROSITE" id="PS50112"/>
    </source>
</evidence>
<dbReference type="PROSITE" id="PS50113">
    <property type="entry name" value="PAC"/>
    <property type="match status" value="1"/>
</dbReference>
<dbReference type="InterPro" id="IPR000700">
    <property type="entry name" value="PAS-assoc_C"/>
</dbReference>
<dbReference type="FunFam" id="3.30.70.270:FF:000001">
    <property type="entry name" value="Diguanylate cyclase domain protein"/>
    <property type="match status" value="1"/>
</dbReference>
<dbReference type="CDD" id="cd00130">
    <property type="entry name" value="PAS"/>
    <property type="match status" value="1"/>
</dbReference>
<organism evidence="4 5">
    <name type="scientific">Paenalkalicoccus suaedae</name>
    <dbReference type="NCBI Taxonomy" id="2592382"/>
    <lineage>
        <taxon>Bacteria</taxon>
        <taxon>Bacillati</taxon>
        <taxon>Bacillota</taxon>
        <taxon>Bacilli</taxon>
        <taxon>Bacillales</taxon>
        <taxon>Bacillaceae</taxon>
        <taxon>Paenalkalicoccus</taxon>
    </lineage>
</organism>
<feature type="domain" description="PAC" evidence="2">
    <location>
        <begin position="211"/>
        <end position="263"/>
    </location>
</feature>
<dbReference type="AlphaFoldDB" id="A0A859FE88"/>